<organism evidence="2 3">
    <name type="scientific">Salinicoccus roseus</name>
    <dbReference type="NCBI Taxonomy" id="45670"/>
    <lineage>
        <taxon>Bacteria</taxon>
        <taxon>Bacillati</taxon>
        <taxon>Bacillota</taxon>
        <taxon>Bacilli</taxon>
        <taxon>Bacillales</taxon>
        <taxon>Staphylococcaceae</taxon>
        <taxon>Salinicoccus</taxon>
    </lineage>
</organism>
<keyword evidence="1" id="KW-1133">Transmembrane helix</keyword>
<dbReference type="AlphaFoldDB" id="A0A0C2HKD3"/>
<sequence length="61" mass="6783">MKLTEGVVYVSKSKWAILTLFFASMIVVATQKVDMGDVLFVGVMLLIVGFFEYMGDGEVEE</sequence>
<evidence type="ECO:0000313" key="3">
    <source>
        <dbReference type="Proteomes" id="UP000031546"/>
    </source>
</evidence>
<evidence type="ECO:0000313" key="2">
    <source>
        <dbReference type="EMBL" id="KIH70046.1"/>
    </source>
</evidence>
<reference evidence="2 3" key="1">
    <citation type="submission" date="2015-01" db="EMBL/GenBank/DDBJ databases">
        <title>Genome sequences of high lactate-tolerant strain Salinicoccus roseus W12 with industrial interest.</title>
        <authorList>
            <person name="Wang H."/>
            <person name="Yu B."/>
        </authorList>
    </citation>
    <scope>NUCLEOTIDE SEQUENCE [LARGE SCALE GENOMIC DNA]</scope>
    <source>
        <strain evidence="2 3">W12</strain>
    </source>
</reference>
<name>A0A0C2HKD3_9STAP</name>
<evidence type="ECO:0000256" key="1">
    <source>
        <dbReference type="SAM" id="Phobius"/>
    </source>
</evidence>
<comment type="caution">
    <text evidence="2">The sequence shown here is derived from an EMBL/GenBank/DDBJ whole genome shotgun (WGS) entry which is preliminary data.</text>
</comment>
<protein>
    <submittedName>
        <fullName evidence="2">Uncharacterized protein</fullName>
    </submittedName>
</protein>
<keyword evidence="1" id="KW-0472">Membrane</keyword>
<accession>A0A0C2HKD3</accession>
<feature type="transmembrane region" description="Helical" evidence="1">
    <location>
        <begin position="38"/>
        <end position="55"/>
    </location>
</feature>
<dbReference type="Proteomes" id="UP000031546">
    <property type="component" value="Unassembled WGS sequence"/>
</dbReference>
<dbReference type="EMBL" id="JXII01000009">
    <property type="protein sequence ID" value="KIH70046.1"/>
    <property type="molecule type" value="Genomic_DNA"/>
</dbReference>
<gene>
    <name evidence="2" type="ORF">SN16_11125</name>
</gene>
<keyword evidence="1" id="KW-0812">Transmembrane</keyword>
<proteinExistence type="predicted"/>
<feature type="transmembrane region" description="Helical" evidence="1">
    <location>
        <begin position="15"/>
        <end position="31"/>
    </location>
</feature>